<keyword evidence="1" id="KW-0472">Membrane</keyword>
<name>A0ABD6BX55_9EURY</name>
<reference evidence="2 3" key="1">
    <citation type="journal article" date="2019" name="Int. J. Syst. Evol. Microbiol.">
        <title>The Global Catalogue of Microorganisms (GCM) 10K type strain sequencing project: providing services to taxonomists for standard genome sequencing and annotation.</title>
        <authorList>
            <consortium name="The Broad Institute Genomics Platform"/>
            <consortium name="The Broad Institute Genome Sequencing Center for Infectious Disease"/>
            <person name="Wu L."/>
            <person name="Ma J."/>
        </authorList>
    </citation>
    <scope>NUCLEOTIDE SEQUENCE [LARGE SCALE GENOMIC DNA]</scope>
    <source>
        <strain evidence="2 3">CGMCC 1.12689</strain>
    </source>
</reference>
<evidence type="ECO:0000256" key="1">
    <source>
        <dbReference type="SAM" id="Phobius"/>
    </source>
</evidence>
<evidence type="ECO:0000313" key="3">
    <source>
        <dbReference type="Proteomes" id="UP001597185"/>
    </source>
</evidence>
<gene>
    <name evidence="2" type="ORF">ACFR9T_03035</name>
</gene>
<organism evidence="2 3">
    <name type="scientific">Halorubrum laminariae</name>
    <dbReference type="NCBI Taxonomy" id="1433523"/>
    <lineage>
        <taxon>Archaea</taxon>
        <taxon>Methanobacteriati</taxon>
        <taxon>Methanobacteriota</taxon>
        <taxon>Stenosarchaea group</taxon>
        <taxon>Halobacteria</taxon>
        <taxon>Halobacteriales</taxon>
        <taxon>Haloferacaceae</taxon>
        <taxon>Halorubrum</taxon>
    </lineage>
</organism>
<dbReference type="AlphaFoldDB" id="A0ABD6BX55"/>
<keyword evidence="1" id="KW-0812">Transmembrane</keyword>
<accession>A0ABD6BX55</accession>
<comment type="caution">
    <text evidence="2">The sequence shown here is derived from an EMBL/GenBank/DDBJ whole genome shotgun (WGS) entry which is preliminary data.</text>
</comment>
<dbReference type="EMBL" id="JBHUDB010000001">
    <property type="protein sequence ID" value="MFD1569572.1"/>
    <property type="molecule type" value="Genomic_DNA"/>
</dbReference>
<dbReference type="InterPro" id="IPR058278">
    <property type="entry name" value="DUF7972"/>
</dbReference>
<keyword evidence="3" id="KW-1185">Reference proteome</keyword>
<proteinExistence type="predicted"/>
<dbReference type="Pfam" id="PF25927">
    <property type="entry name" value="DUF7972"/>
    <property type="match status" value="1"/>
</dbReference>
<dbReference type="Proteomes" id="UP001597185">
    <property type="component" value="Unassembled WGS sequence"/>
</dbReference>
<feature type="transmembrane region" description="Helical" evidence="1">
    <location>
        <begin position="35"/>
        <end position="56"/>
    </location>
</feature>
<dbReference type="RefSeq" id="WP_256417393.1">
    <property type="nucleotide sequence ID" value="NZ_JANHDL010000002.1"/>
</dbReference>
<evidence type="ECO:0000313" key="2">
    <source>
        <dbReference type="EMBL" id="MFD1569572.1"/>
    </source>
</evidence>
<sequence length="338" mass="37385">MSENTEGNIRGVGSNLPRPLTHAWEWLAISGDRRVVAGFLLAAGFVQTVVIGIILVTPQSGSLASENTAIPLTSALLSGTLLLFSIVVSINSLYVSQQQNPLSQQFGRIQGVVEFRRQLEDVIGADHVPAQPDQLLRVLSGDILERAQYIESEIHAIDVDFRRDLDTYVRSLADETGAMNRSLMDAATTLEILLAMMDYNHDRQINDLRRLQAEYGDQLSAEASTNIEEMLRLLQYFAAAREYFKTIYTRREFARLSRDLTLTTIPTIAIVATFLHFLNDLPDIDLLTTGVVAVAFAPFVLVSTYILRVAIISKRTQAAGQFVAGNRTGVIQGISDEE</sequence>
<feature type="transmembrane region" description="Helical" evidence="1">
    <location>
        <begin position="260"/>
        <end position="278"/>
    </location>
</feature>
<feature type="transmembrane region" description="Helical" evidence="1">
    <location>
        <begin position="284"/>
        <end position="307"/>
    </location>
</feature>
<protein>
    <submittedName>
        <fullName evidence="2">Uncharacterized protein</fullName>
    </submittedName>
</protein>
<keyword evidence="1" id="KW-1133">Transmembrane helix</keyword>
<feature type="transmembrane region" description="Helical" evidence="1">
    <location>
        <begin position="76"/>
        <end position="95"/>
    </location>
</feature>